<evidence type="ECO:0000313" key="2">
    <source>
        <dbReference type="EMBL" id="KAK8593974.1"/>
    </source>
</evidence>
<accession>A0ABR2G560</accession>
<comment type="caution">
    <text evidence="2">The sequence shown here is derived from an EMBL/GenBank/DDBJ whole genome shotgun (WGS) entry which is preliminary data.</text>
</comment>
<feature type="transmembrane region" description="Helical" evidence="1">
    <location>
        <begin position="134"/>
        <end position="153"/>
    </location>
</feature>
<keyword evidence="1" id="KW-0812">Transmembrane</keyword>
<gene>
    <name evidence="2" type="ORF">V6N12_046047</name>
</gene>
<name>A0ABR2G560_9ROSI</name>
<evidence type="ECO:0000256" key="1">
    <source>
        <dbReference type="SAM" id="Phobius"/>
    </source>
</evidence>
<feature type="transmembrane region" description="Helical" evidence="1">
    <location>
        <begin position="103"/>
        <end position="122"/>
    </location>
</feature>
<evidence type="ECO:0000313" key="3">
    <source>
        <dbReference type="Proteomes" id="UP001472677"/>
    </source>
</evidence>
<organism evidence="2 3">
    <name type="scientific">Hibiscus sabdariffa</name>
    <name type="common">roselle</name>
    <dbReference type="NCBI Taxonomy" id="183260"/>
    <lineage>
        <taxon>Eukaryota</taxon>
        <taxon>Viridiplantae</taxon>
        <taxon>Streptophyta</taxon>
        <taxon>Embryophyta</taxon>
        <taxon>Tracheophyta</taxon>
        <taxon>Spermatophyta</taxon>
        <taxon>Magnoliopsida</taxon>
        <taxon>eudicotyledons</taxon>
        <taxon>Gunneridae</taxon>
        <taxon>Pentapetalae</taxon>
        <taxon>rosids</taxon>
        <taxon>malvids</taxon>
        <taxon>Malvales</taxon>
        <taxon>Malvaceae</taxon>
        <taxon>Malvoideae</taxon>
        <taxon>Hibiscus</taxon>
    </lineage>
</organism>
<keyword evidence="3" id="KW-1185">Reference proteome</keyword>
<dbReference type="EMBL" id="JBBPBM010000003">
    <property type="protein sequence ID" value="KAK8593974.1"/>
    <property type="molecule type" value="Genomic_DNA"/>
</dbReference>
<reference evidence="2 3" key="1">
    <citation type="journal article" date="2024" name="G3 (Bethesda)">
        <title>Genome assembly of Hibiscus sabdariffa L. provides insights into metabolisms of medicinal natural products.</title>
        <authorList>
            <person name="Kim T."/>
        </authorList>
    </citation>
    <scope>NUCLEOTIDE SEQUENCE [LARGE SCALE GENOMIC DNA]</scope>
    <source>
        <strain evidence="2">TK-2024</strain>
        <tissue evidence="2">Old leaves</tissue>
    </source>
</reference>
<proteinExistence type="predicted"/>
<dbReference type="Proteomes" id="UP001472677">
    <property type="component" value="Unassembled WGS sequence"/>
</dbReference>
<protein>
    <submittedName>
        <fullName evidence="2">Uncharacterized protein</fullName>
    </submittedName>
</protein>
<keyword evidence="1" id="KW-1133">Transmembrane helix</keyword>
<sequence>MYDEEWFLGSLLMLQLFYAKTKEAFKILVRVSFMVPTISSRSLAVEVFAGAKGKYPSGYFTGEESILGVFMSFSSLSSSAKDLVYVRYFGKSSFSMLTPDFEGIMLLFHPDFASLLLFFLKVSKELPAVEPFSFIFRSSIVVLVALGFSLLMIQSSSSNPTPMEQESMLSRPWKISLVHLWIWVIFKR</sequence>
<keyword evidence="1" id="KW-0472">Membrane</keyword>